<keyword evidence="1 4" id="KW-0238">DNA-binding</keyword>
<feature type="compositionally biased region" description="Acidic residues" evidence="2">
    <location>
        <begin position="152"/>
        <end position="161"/>
    </location>
</feature>
<evidence type="ECO:0000256" key="1">
    <source>
        <dbReference type="ARBA" id="ARBA00023125"/>
    </source>
</evidence>
<evidence type="ECO:0000313" key="4">
    <source>
        <dbReference type="EMBL" id="CUP72865.1"/>
    </source>
</evidence>
<evidence type="ECO:0000256" key="2">
    <source>
        <dbReference type="SAM" id="MobiDB-lite"/>
    </source>
</evidence>
<dbReference type="SUPFAM" id="SSF47729">
    <property type="entry name" value="IHF-like DNA-binding proteins"/>
    <property type="match status" value="1"/>
</dbReference>
<dbReference type="InterPro" id="IPR005902">
    <property type="entry name" value="HU_DNA-bd_put"/>
</dbReference>
<evidence type="ECO:0000259" key="3">
    <source>
        <dbReference type="Pfam" id="PF18291"/>
    </source>
</evidence>
<dbReference type="InterPro" id="IPR041607">
    <property type="entry name" value="HU-HIG"/>
</dbReference>
<dbReference type="InterPro" id="IPR010992">
    <property type="entry name" value="IHF-like_DNA-bd_dom_sf"/>
</dbReference>
<dbReference type="NCBIfam" id="TIGR01201">
    <property type="entry name" value="HU_rel"/>
    <property type="match status" value="1"/>
</dbReference>
<dbReference type="Proteomes" id="UP000095541">
    <property type="component" value="Unassembled WGS sequence"/>
</dbReference>
<dbReference type="EMBL" id="CZBI01000002">
    <property type="protein sequence ID" value="CUP72865.1"/>
    <property type="molecule type" value="Genomic_DNA"/>
</dbReference>
<proteinExistence type="predicted"/>
<protein>
    <submittedName>
        <fullName evidence="4">DNA-binding protein, histone-like, putative</fullName>
    </submittedName>
</protein>
<evidence type="ECO:0000313" key="5">
    <source>
        <dbReference type="Proteomes" id="UP000095541"/>
    </source>
</evidence>
<reference evidence="4 5" key="1">
    <citation type="submission" date="2015-09" db="EMBL/GenBank/DDBJ databases">
        <authorList>
            <consortium name="Pathogen Informatics"/>
        </authorList>
    </citation>
    <scope>NUCLEOTIDE SEQUENCE [LARGE SCALE GENOMIC DNA]</scope>
    <source>
        <strain evidence="4 5">2789STDY5834945</strain>
    </source>
</reference>
<gene>
    <name evidence="4" type="ORF">ERS852557_01443</name>
</gene>
<feature type="region of interest" description="Disordered" evidence="2">
    <location>
        <begin position="133"/>
        <end position="161"/>
    </location>
</feature>
<dbReference type="RefSeq" id="WP_055217664.1">
    <property type="nucleotide sequence ID" value="NZ_CZBI01000002.1"/>
</dbReference>
<organism evidence="4 5">
    <name type="scientific">Bacteroides thetaiotaomicron</name>
    <dbReference type="NCBI Taxonomy" id="818"/>
    <lineage>
        <taxon>Bacteria</taxon>
        <taxon>Pseudomonadati</taxon>
        <taxon>Bacteroidota</taxon>
        <taxon>Bacteroidia</taxon>
        <taxon>Bacteroidales</taxon>
        <taxon>Bacteroidaceae</taxon>
        <taxon>Bacteroides</taxon>
    </lineage>
</organism>
<dbReference type="GO" id="GO:0003677">
    <property type="term" value="F:DNA binding"/>
    <property type="evidence" value="ECO:0007669"/>
    <property type="project" value="UniProtKB-KW"/>
</dbReference>
<accession>A0A174QPZ2</accession>
<dbReference type="AlphaFoldDB" id="A0A174QPZ2"/>
<dbReference type="Gene3D" id="4.10.520.10">
    <property type="entry name" value="IHF-like DNA-binding proteins"/>
    <property type="match status" value="1"/>
</dbReference>
<feature type="domain" description="HU" evidence="3">
    <location>
        <begin position="1"/>
        <end position="124"/>
    </location>
</feature>
<name>A0A174QPZ2_BACT4</name>
<dbReference type="Pfam" id="PF18291">
    <property type="entry name" value="HU-HIG"/>
    <property type="match status" value="1"/>
</dbReference>
<sequence>MSQKYVLVARKNPLKPLETAKFYATAHSNRKVDTDEVIKRISERSSYSIGELKGCITEFLLEIKNQLELGNIVILGDLGRFRVTIVTGTATETAKEFKSSSCIKISRVRFHPGSMLMDMCKAMKYSLIKAGKEEGDDDDVVDPNPNPNPGGGDEEAPDPTV</sequence>